<dbReference type="AlphaFoldDB" id="A0A2T2N3E5"/>
<gene>
    <name evidence="3" type="ORF">BS50DRAFT_229547</name>
</gene>
<feature type="region of interest" description="Disordered" evidence="1">
    <location>
        <begin position="95"/>
        <end position="118"/>
    </location>
</feature>
<feature type="region of interest" description="Disordered" evidence="1">
    <location>
        <begin position="43"/>
        <end position="74"/>
    </location>
</feature>
<dbReference type="OrthoDB" id="3800054at2759"/>
<dbReference type="EMBL" id="KZ678155">
    <property type="protein sequence ID" value="PSN59538.1"/>
    <property type="molecule type" value="Genomic_DNA"/>
</dbReference>
<feature type="compositionally biased region" description="Low complexity" evidence="1">
    <location>
        <begin position="52"/>
        <end position="70"/>
    </location>
</feature>
<feature type="transmembrane region" description="Helical" evidence="2">
    <location>
        <begin position="120"/>
        <end position="144"/>
    </location>
</feature>
<keyword evidence="2" id="KW-0472">Membrane</keyword>
<feature type="region of interest" description="Disordered" evidence="1">
    <location>
        <begin position="150"/>
        <end position="169"/>
    </location>
</feature>
<proteinExistence type="predicted"/>
<evidence type="ECO:0000256" key="2">
    <source>
        <dbReference type="SAM" id="Phobius"/>
    </source>
</evidence>
<feature type="compositionally biased region" description="Basic and acidic residues" evidence="1">
    <location>
        <begin position="243"/>
        <end position="258"/>
    </location>
</feature>
<feature type="compositionally biased region" description="Polar residues" evidence="1">
    <location>
        <begin position="96"/>
        <end position="116"/>
    </location>
</feature>
<name>A0A2T2N3E5_CORCC</name>
<keyword evidence="4" id="KW-1185">Reference proteome</keyword>
<protein>
    <submittedName>
        <fullName evidence="3">Uncharacterized protein</fullName>
    </submittedName>
</protein>
<dbReference type="STRING" id="1448308.A0A2T2N3E5"/>
<feature type="region of interest" description="Disordered" evidence="1">
    <location>
        <begin position="221"/>
        <end position="311"/>
    </location>
</feature>
<keyword evidence="2" id="KW-0812">Transmembrane</keyword>
<organism evidence="3 4">
    <name type="scientific">Corynespora cassiicola Philippines</name>
    <dbReference type="NCBI Taxonomy" id="1448308"/>
    <lineage>
        <taxon>Eukaryota</taxon>
        <taxon>Fungi</taxon>
        <taxon>Dikarya</taxon>
        <taxon>Ascomycota</taxon>
        <taxon>Pezizomycotina</taxon>
        <taxon>Dothideomycetes</taxon>
        <taxon>Pleosporomycetidae</taxon>
        <taxon>Pleosporales</taxon>
        <taxon>Corynesporascaceae</taxon>
        <taxon>Corynespora</taxon>
    </lineage>
</organism>
<feature type="compositionally biased region" description="Polar residues" evidence="1">
    <location>
        <begin position="286"/>
        <end position="301"/>
    </location>
</feature>
<evidence type="ECO:0000313" key="3">
    <source>
        <dbReference type="EMBL" id="PSN59538.1"/>
    </source>
</evidence>
<evidence type="ECO:0000256" key="1">
    <source>
        <dbReference type="SAM" id="MobiDB-lite"/>
    </source>
</evidence>
<feature type="compositionally biased region" description="Basic and acidic residues" evidence="1">
    <location>
        <begin position="302"/>
        <end position="311"/>
    </location>
</feature>
<dbReference type="Proteomes" id="UP000240883">
    <property type="component" value="Unassembled WGS sequence"/>
</dbReference>
<accession>A0A2T2N3E5</accession>
<feature type="compositionally biased region" description="Polar residues" evidence="1">
    <location>
        <begin position="261"/>
        <end position="271"/>
    </location>
</feature>
<evidence type="ECO:0000313" key="4">
    <source>
        <dbReference type="Proteomes" id="UP000240883"/>
    </source>
</evidence>
<sequence>MSAPIQRDQDRDCSRGTHWYTCSASGYVGCCVIDPCSPNFPNGCPENSRGFPPKSASASNAASQPTAAPSRTVETLVSNSAGQTVYVTITHEVSPAATSNSTEPAPQQENKSSPSNGTPVGAIAGGTIGGVAVLASVMFLLFFLRRKKQTKERRRATLPPPYADGDMSEQLSGTTAIATDEPERKITATCDIESPPVPQLDGAMVVPPSEVVGDDLNAIAELPTTSTPNPPSTPVAAAMDEAGEQRRKSKEKNVDADNHVMSWSQYNSMGTRQPAARLSQPHGAPDTTSSVWENMSPTSPTKPEKNGSEDT</sequence>
<reference evidence="3 4" key="1">
    <citation type="journal article" date="2018" name="Front. Microbiol.">
        <title>Genome-Wide Analysis of Corynespora cassiicola Leaf Fall Disease Putative Effectors.</title>
        <authorList>
            <person name="Lopez D."/>
            <person name="Ribeiro S."/>
            <person name="Label P."/>
            <person name="Fumanal B."/>
            <person name="Venisse J.S."/>
            <person name="Kohler A."/>
            <person name="de Oliveira R.R."/>
            <person name="Labutti K."/>
            <person name="Lipzen A."/>
            <person name="Lail K."/>
            <person name="Bauer D."/>
            <person name="Ohm R.A."/>
            <person name="Barry K.W."/>
            <person name="Spatafora J."/>
            <person name="Grigoriev I.V."/>
            <person name="Martin F.M."/>
            <person name="Pujade-Renaud V."/>
        </authorList>
    </citation>
    <scope>NUCLEOTIDE SEQUENCE [LARGE SCALE GENOMIC DNA]</scope>
    <source>
        <strain evidence="3 4">Philippines</strain>
    </source>
</reference>
<keyword evidence="2" id="KW-1133">Transmembrane helix</keyword>